<feature type="compositionally biased region" description="Polar residues" evidence="1">
    <location>
        <begin position="37"/>
        <end position="46"/>
    </location>
</feature>
<dbReference type="AlphaFoldDB" id="A0A068REK6"/>
<reference evidence="2" key="1">
    <citation type="submission" date="2013-08" db="EMBL/GenBank/DDBJ databases">
        <title>Gene expansion shapes genome architecture in the human pathogen Lichtheimia corymbifera: an evolutionary genomics analysis in the ancient terrestrial Mucorales (Mucoromycotina).</title>
        <authorList>
            <person name="Schwartze V.U."/>
            <person name="Winter S."/>
            <person name="Shelest E."/>
            <person name="Marcet-Houben M."/>
            <person name="Horn F."/>
            <person name="Wehner S."/>
            <person name="Hoffmann K."/>
            <person name="Riege K."/>
            <person name="Sammeth M."/>
            <person name="Nowrousian M."/>
            <person name="Valiante V."/>
            <person name="Linde J."/>
            <person name="Jacobsen I.D."/>
            <person name="Marz M."/>
            <person name="Brakhage A.A."/>
            <person name="Gabaldon T."/>
            <person name="Bocker S."/>
            <person name="Voigt K."/>
        </authorList>
    </citation>
    <scope>NUCLEOTIDE SEQUENCE [LARGE SCALE GENOMIC DNA]</scope>
    <source>
        <strain evidence="2">FSU 9682</strain>
    </source>
</reference>
<name>A0A068REK6_9FUNG</name>
<gene>
    <name evidence="2" type="ORF">LCOR_00201.1</name>
</gene>
<dbReference type="VEuPathDB" id="FungiDB:LCOR_00201.1"/>
<comment type="caution">
    <text evidence="2">The sequence shown here is derived from an EMBL/GenBank/DDBJ whole genome shotgun (WGS) entry which is preliminary data.</text>
</comment>
<keyword evidence="3" id="KW-1185">Reference proteome</keyword>
<dbReference type="EMBL" id="CBTN010000001">
    <property type="protein sequence ID" value="CDH48419.1"/>
    <property type="molecule type" value="Genomic_DNA"/>
</dbReference>
<feature type="region of interest" description="Disordered" evidence="1">
    <location>
        <begin position="13"/>
        <end position="62"/>
    </location>
</feature>
<dbReference type="Proteomes" id="UP000027586">
    <property type="component" value="Unassembled WGS sequence"/>
</dbReference>
<evidence type="ECO:0000256" key="1">
    <source>
        <dbReference type="SAM" id="MobiDB-lite"/>
    </source>
</evidence>
<accession>A0A068REK6</accession>
<protein>
    <submittedName>
        <fullName evidence="2">Uncharacterized protein</fullName>
    </submittedName>
</protein>
<sequence>MVDHNMLYFWRRQTTSVSPSPSSSPSQEQSETVFPIASSQSSSLQKFMNDPTRTTKRPDTVGTFYDPMSIVRNNHLVEMPYDITNTGA</sequence>
<evidence type="ECO:0000313" key="2">
    <source>
        <dbReference type="EMBL" id="CDH48419.1"/>
    </source>
</evidence>
<evidence type="ECO:0000313" key="3">
    <source>
        <dbReference type="Proteomes" id="UP000027586"/>
    </source>
</evidence>
<organism evidence="2 3">
    <name type="scientific">Lichtheimia corymbifera JMRC:FSU:9682</name>
    <dbReference type="NCBI Taxonomy" id="1263082"/>
    <lineage>
        <taxon>Eukaryota</taxon>
        <taxon>Fungi</taxon>
        <taxon>Fungi incertae sedis</taxon>
        <taxon>Mucoromycota</taxon>
        <taxon>Mucoromycotina</taxon>
        <taxon>Mucoromycetes</taxon>
        <taxon>Mucorales</taxon>
        <taxon>Lichtheimiaceae</taxon>
        <taxon>Lichtheimia</taxon>
    </lineage>
</organism>
<proteinExistence type="predicted"/>
<feature type="compositionally biased region" description="Low complexity" evidence="1">
    <location>
        <begin position="13"/>
        <end position="33"/>
    </location>
</feature>
<dbReference type="OrthoDB" id="2355621at2759"/>